<feature type="compositionally biased region" description="Low complexity" evidence="2">
    <location>
        <begin position="150"/>
        <end position="162"/>
    </location>
</feature>
<dbReference type="Pfam" id="PF10058">
    <property type="entry name" value="Zn_ribbon_10"/>
    <property type="match status" value="1"/>
</dbReference>
<keyword evidence="1" id="KW-0472">Membrane</keyword>
<comment type="domain">
    <text evidence="1">The C4-type zinc finger motif is necessary both for its ER three-way tubular junction localization and formation.</text>
</comment>
<sequence>MVSLWPWKGNDTSPASFEKALSALATKISKSQTQLDGLRQRGRRFKALWTLYTSFAYLLCVIILFLVVGWKNWTALEYTAVAGSPLFIYVIRTGITSYYNFRVDTTTQRLEAQQAERAKTIDKLKAATKYNSTQELLEKYGGAPPKAKKQPSSTSTPTKTPKNAQKAAQGRTSMGPPPPTANIARPNQLPSQPSTPQPVSRSPSYIISPPSASTPQIPEAQAEFAPNAFNATPQYATGGDMNMGGHWYDRVLDLLLGEDETSPKNRIILICQNCRLVNGQAPPGTKSLVELGKWKCFGCGELNGEEDEAVKAVQEMKETIHTHEDDSAGEVEQKRSDKNNASPESDKEKADNEGDDDNEAEVEDEIADDTNNVSKPRRGRSKGSKKKS</sequence>
<feature type="compositionally biased region" description="Acidic residues" evidence="2">
    <location>
        <begin position="353"/>
        <end position="368"/>
    </location>
</feature>
<dbReference type="GO" id="GO:1903373">
    <property type="term" value="P:positive regulation of endoplasmic reticulum tubular network organization"/>
    <property type="evidence" value="ECO:0007669"/>
    <property type="project" value="UniProtKB-UniRule"/>
</dbReference>
<dbReference type="Proteomes" id="UP000785200">
    <property type="component" value="Unassembled WGS sequence"/>
</dbReference>
<keyword evidence="1" id="KW-0479">Metal-binding</keyword>
<dbReference type="GO" id="GO:0098826">
    <property type="term" value="C:endoplasmic reticulum tubular network membrane"/>
    <property type="evidence" value="ECO:0007669"/>
    <property type="project" value="UniProtKB-UniRule"/>
</dbReference>
<keyword evidence="1" id="KW-0256">Endoplasmic reticulum</keyword>
<dbReference type="InterPro" id="IPR019273">
    <property type="entry name" value="Lunapark_Znf"/>
</dbReference>
<comment type="subcellular location">
    <subcellularLocation>
        <location evidence="1">Endoplasmic reticulum membrane</location>
        <topology evidence="1">Multi-pass membrane protein</topology>
    </subcellularLocation>
</comment>
<dbReference type="InterPro" id="IPR040115">
    <property type="entry name" value="Lnp"/>
</dbReference>
<evidence type="ECO:0000313" key="5">
    <source>
        <dbReference type="Proteomes" id="UP000785200"/>
    </source>
</evidence>
<dbReference type="GO" id="GO:0071788">
    <property type="term" value="P:endoplasmic reticulum tubular network maintenance"/>
    <property type="evidence" value="ECO:0007669"/>
    <property type="project" value="UniProtKB-UniRule"/>
</dbReference>
<feature type="compositionally biased region" description="Basic residues" evidence="2">
    <location>
        <begin position="375"/>
        <end position="388"/>
    </location>
</feature>
<keyword evidence="1" id="KW-0863">Zinc-finger</keyword>
<dbReference type="GO" id="GO:0008270">
    <property type="term" value="F:zinc ion binding"/>
    <property type="evidence" value="ECO:0007669"/>
    <property type="project" value="UniProtKB-KW"/>
</dbReference>
<keyword evidence="5" id="KW-1185">Reference proteome</keyword>
<organism evidence="4 5">
    <name type="scientific">Hyphodiscus hymeniophilus</name>
    <dbReference type="NCBI Taxonomy" id="353542"/>
    <lineage>
        <taxon>Eukaryota</taxon>
        <taxon>Fungi</taxon>
        <taxon>Dikarya</taxon>
        <taxon>Ascomycota</taxon>
        <taxon>Pezizomycotina</taxon>
        <taxon>Leotiomycetes</taxon>
        <taxon>Helotiales</taxon>
        <taxon>Hyphodiscaceae</taxon>
        <taxon>Hyphodiscus</taxon>
    </lineage>
</organism>
<feature type="transmembrane region" description="Helical" evidence="1">
    <location>
        <begin position="49"/>
        <end position="70"/>
    </location>
</feature>
<dbReference type="PANTHER" id="PTHR22166">
    <property type="entry name" value="ENDOPLASMIC RETICULUM JUNCTION FORMATION PROTEIN LUNAPARK"/>
    <property type="match status" value="1"/>
</dbReference>
<keyword evidence="1" id="KW-0812">Transmembrane</keyword>
<feature type="region of interest" description="Disordered" evidence="2">
    <location>
        <begin position="140"/>
        <end position="217"/>
    </location>
</feature>
<evidence type="ECO:0000256" key="2">
    <source>
        <dbReference type="SAM" id="MobiDB-lite"/>
    </source>
</evidence>
<proteinExistence type="inferred from homology"/>
<feature type="transmembrane region" description="Helical" evidence="1">
    <location>
        <begin position="82"/>
        <end position="101"/>
    </location>
</feature>
<keyword evidence="1" id="KW-0862">Zinc</keyword>
<evidence type="ECO:0000313" key="4">
    <source>
        <dbReference type="EMBL" id="KAG0645049.1"/>
    </source>
</evidence>
<feature type="domain" description="Lunapark zinc ribbon" evidence="3">
    <location>
        <begin position="247"/>
        <end position="303"/>
    </location>
</feature>
<gene>
    <name evidence="4" type="ORF">D0Z07_9124</name>
</gene>
<feature type="compositionally biased region" description="Low complexity" evidence="2">
    <location>
        <begin position="198"/>
        <end position="215"/>
    </location>
</feature>
<keyword evidence="1" id="KW-1133">Transmembrane helix</keyword>
<comment type="caution">
    <text evidence="4">The sequence shown here is derived from an EMBL/GenBank/DDBJ whole genome shotgun (WGS) entry which is preliminary data.</text>
</comment>
<accession>A0A9P6VDS5</accession>
<dbReference type="EMBL" id="VNKQ01000020">
    <property type="protein sequence ID" value="KAG0645049.1"/>
    <property type="molecule type" value="Genomic_DNA"/>
</dbReference>
<name>A0A9P6VDS5_9HELO</name>
<comment type="similarity">
    <text evidence="1">Belongs to the lunapark family.</text>
</comment>
<dbReference type="AlphaFoldDB" id="A0A9P6VDS5"/>
<reference evidence="4" key="1">
    <citation type="submission" date="2019-07" db="EMBL/GenBank/DDBJ databases">
        <title>Hyphodiscus hymeniophilus genome sequencing and assembly.</title>
        <authorList>
            <person name="Kramer G."/>
            <person name="Nodwell J."/>
        </authorList>
    </citation>
    <scope>NUCLEOTIDE SEQUENCE</scope>
    <source>
        <strain evidence="4">ATCC 34498</strain>
    </source>
</reference>
<dbReference type="PANTHER" id="PTHR22166:SF12">
    <property type="entry name" value="ENDOPLASMIC RETICULUM JUNCTION FORMATION PROTEIN LUNAPARK"/>
    <property type="match status" value="1"/>
</dbReference>
<evidence type="ECO:0000259" key="3">
    <source>
        <dbReference type="Pfam" id="PF10058"/>
    </source>
</evidence>
<feature type="region of interest" description="Disordered" evidence="2">
    <location>
        <begin position="321"/>
        <end position="388"/>
    </location>
</feature>
<protein>
    <recommendedName>
        <fullName evidence="1">Endoplasmic reticulum junction formation protein lunapark</fullName>
    </recommendedName>
</protein>
<feature type="compositionally biased region" description="Basic and acidic residues" evidence="2">
    <location>
        <begin position="321"/>
        <end position="352"/>
    </location>
</feature>
<evidence type="ECO:0000256" key="1">
    <source>
        <dbReference type="RuleBase" id="RU367073"/>
    </source>
</evidence>
<comment type="function">
    <text evidence="1">Plays a role in determining ER morphology.</text>
</comment>
<dbReference type="OrthoDB" id="1725934at2759"/>